<accession>A0A6J4VFK5</accession>
<feature type="compositionally biased region" description="Basic and acidic residues" evidence="1">
    <location>
        <begin position="298"/>
        <end position="316"/>
    </location>
</feature>
<feature type="compositionally biased region" description="Basic residues" evidence="1">
    <location>
        <begin position="231"/>
        <end position="241"/>
    </location>
</feature>
<feature type="non-terminal residue" evidence="2">
    <location>
        <position position="316"/>
    </location>
</feature>
<feature type="compositionally biased region" description="Basic and acidic residues" evidence="1">
    <location>
        <begin position="153"/>
        <end position="170"/>
    </location>
</feature>
<feature type="compositionally biased region" description="Basic residues" evidence="1">
    <location>
        <begin position="124"/>
        <end position="136"/>
    </location>
</feature>
<proteinExistence type="predicted"/>
<organism evidence="2">
    <name type="scientific">uncultured Thermomicrobiales bacterium</name>
    <dbReference type="NCBI Taxonomy" id="1645740"/>
    <lineage>
        <taxon>Bacteria</taxon>
        <taxon>Pseudomonadati</taxon>
        <taxon>Thermomicrobiota</taxon>
        <taxon>Thermomicrobia</taxon>
        <taxon>Thermomicrobiales</taxon>
        <taxon>environmental samples</taxon>
    </lineage>
</organism>
<sequence>DGADIRRRDGALAQERATDGAWADGADRGGVPLRGHAAFRRHAGDDPHRRRRRLRHRLVRRPPRLRAAARDRGPRRLGLLDGNGWARRRDGENRDWHPGGLHRVPQPRRHRQDGRGDRRDLRRPLRARPRRRLARARIRDVRLPLRPPGRPLRGGDRDHRADAARGEGRPRRPLLFRNGGGQPAARPAPQWVADPGRHDRAADAAPDRAPRRCLEHRLAQGSGGGRAAHGAGRRGLPRRWPRPGDAGPHRRRQHRDARLPRPAGRPDRGRTRTDGRDAGRLPRPRPRPLRLRPGPLHAGHDRAVRPGDRAAGRGRI</sequence>
<evidence type="ECO:0000313" key="2">
    <source>
        <dbReference type="EMBL" id="CAA9577147.1"/>
    </source>
</evidence>
<feature type="non-terminal residue" evidence="2">
    <location>
        <position position="1"/>
    </location>
</feature>
<feature type="region of interest" description="Disordered" evidence="1">
    <location>
        <begin position="1"/>
        <end position="316"/>
    </location>
</feature>
<feature type="compositionally biased region" description="Basic and acidic residues" evidence="1">
    <location>
        <begin position="113"/>
        <end position="123"/>
    </location>
</feature>
<feature type="compositionally biased region" description="Basic and acidic residues" evidence="1">
    <location>
        <begin position="87"/>
        <end position="97"/>
    </location>
</feature>
<feature type="compositionally biased region" description="Basic and acidic residues" evidence="1">
    <location>
        <begin position="195"/>
        <end position="218"/>
    </location>
</feature>
<name>A0A6J4VFK5_9BACT</name>
<feature type="compositionally biased region" description="Basic and acidic residues" evidence="1">
    <location>
        <begin position="256"/>
        <end position="280"/>
    </location>
</feature>
<reference evidence="2" key="1">
    <citation type="submission" date="2020-02" db="EMBL/GenBank/DDBJ databases">
        <authorList>
            <person name="Meier V. D."/>
        </authorList>
    </citation>
    <scope>NUCLEOTIDE SEQUENCE</scope>
    <source>
        <strain evidence="2">AVDCRST_MAG59</strain>
    </source>
</reference>
<feature type="compositionally biased region" description="Basic residues" evidence="1">
    <location>
        <begin position="49"/>
        <end position="64"/>
    </location>
</feature>
<feature type="compositionally biased region" description="Basic and acidic residues" evidence="1">
    <location>
        <begin position="1"/>
        <end position="10"/>
    </location>
</feature>
<gene>
    <name evidence="2" type="ORF">AVDCRST_MAG59-4258</name>
</gene>
<protein>
    <submittedName>
        <fullName evidence="2">Uncharacterized protein</fullName>
    </submittedName>
</protein>
<evidence type="ECO:0000256" key="1">
    <source>
        <dbReference type="SAM" id="MobiDB-lite"/>
    </source>
</evidence>
<dbReference type="AlphaFoldDB" id="A0A6J4VFK5"/>
<dbReference type="EMBL" id="CADCWF010000312">
    <property type="protein sequence ID" value="CAA9577147.1"/>
    <property type="molecule type" value="Genomic_DNA"/>
</dbReference>